<keyword evidence="2" id="KW-0378">Hydrolase</keyword>
<evidence type="ECO:0000313" key="3">
    <source>
        <dbReference type="Proteomes" id="UP000054007"/>
    </source>
</evidence>
<dbReference type="Pfam" id="PF12706">
    <property type="entry name" value="Lactamase_B_2"/>
    <property type="match status" value="1"/>
</dbReference>
<dbReference type="SUPFAM" id="SSF56281">
    <property type="entry name" value="Metallo-hydrolase/oxidoreductase"/>
    <property type="match status" value="1"/>
</dbReference>
<dbReference type="GO" id="GO:0070292">
    <property type="term" value="P:N-acylphosphatidylethanolamine metabolic process"/>
    <property type="evidence" value="ECO:0007669"/>
    <property type="project" value="TreeGrafter"/>
</dbReference>
<dbReference type="InterPro" id="IPR036866">
    <property type="entry name" value="RibonucZ/Hydroxyglut_hydro"/>
</dbReference>
<dbReference type="Proteomes" id="UP000054007">
    <property type="component" value="Unassembled WGS sequence"/>
</dbReference>
<protein>
    <submittedName>
        <fullName evidence="2">Metallo-hydrolase/oxidoreductase</fullName>
    </submittedName>
</protein>
<dbReference type="GO" id="GO:0070291">
    <property type="term" value="P:N-acylethanolamine metabolic process"/>
    <property type="evidence" value="ECO:0007669"/>
    <property type="project" value="TreeGrafter"/>
</dbReference>
<dbReference type="EMBL" id="KN880590">
    <property type="protein sequence ID" value="KIY65423.1"/>
    <property type="molecule type" value="Genomic_DNA"/>
</dbReference>
<evidence type="ECO:0000259" key="1">
    <source>
        <dbReference type="Pfam" id="PF12706"/>
    </source>
</evidence>
<sequence length="364" mass="40238">MSTLSHHVNGGFRNPWGTQYPWKKAITTVLKVPLTWAKPFDIKVSAPKTVSADFSVYNDHNTKAIKATWLGHAGFVVQVPGCDEHPDPVTVLFDPIFAERASPVTWLGPKRWLLPPCRPKELPVVDYIFISHNHYDHLDIEALRHICLVSTVLLVPLGIKQLILESIPIVSADRVHEMDWWDSKTFPNGVEVVCTPAQHNSGRGVHDQGRALWASWVARRANTNIYHAGDTGYTNSDGACPAFAEIGAKYGPFDLAMIPIWRGASLSFLGRCGLRLTPQATETLLATLHATPRDAVALSVDIRAKHSIAMHFGTFCGSEDEAVEPVYLLKQALESTFSNTTLDTTWAEDRGFRAIDVGETVIIT</sequence>
<organism evidence="2 3">
    <name type="scientific">Cylindrobasidium torrendii FP15055 ss-10</name>
    <dbReference type="NCBI Taxonomy" id="1314674"/>
    <lineage>
        <taxon>Eukaryota</taxon>
        <taxon>Fungi</taxon>
        <taxon>Dikarya</taxon>
        <taxon>Basidiomycota</taxon>
        <taxon>Agaricomycotina</taxon>
        <taxon>Agaricomycetes</taxon>
        <taxon>Agaricomycetidae</taxon>
        <taxon>Agaricales</taxon>
        <taxon>Marasmiineae</taxon>
        <taxon>Physalacriaceae</taxon>
        <taxon>Cylindrobasidium</taxon>
    </lineage>
</organism>
<dbReference type="PANTHER" id="PTHR15032">
    <property type="entry name" value="N-ACYL-PHOSPHATIDYLETHANOLAMINE-HYDROLYZING PHOSPHOLIPASE D"/>
    <property type="match status" value="1"/>
</dbReference>
<dbReference type="OrthoDB" id="332863at2759"/>
<evidence type="ECO:0000313" key="2">
    <source>
        <dbReference type="EMBL" id="KIY65423.1"/>
    </source>
</evidence>
<dbReference type="STRING" id="1314674.A0A0D7B4C5"/>
<accession>A0A0D7B4C5</accession>
<gene>
    <name evidence="2" type="ORF">CYLTODRAFT_400409</name>
</gene>
<proteinExistence type="predicted"/>
<feature type="domain" description="Metallo-beta-lactamase" evidence="1">
    <location>
        <begin position="90"/>
        <end position="312"/>
    </location>
</feature>
<dbReference type="GO" id="GO:0005737">
    <property type="term" value="C:cytoplasm"/>
    <property type="evidence" value="ECO:0007669"/>
    <property type="project" value="TreeGrafter"/>
</dbReference>
<reference evidence="2 3" key="1">
    <citation type="journal article" date="2015" name="Fungal Genet. Biol.">
        <title>Evolution of novel wood decay mechanisms in Agaricales revealed by the genome sequences of Fistulina hepatica and Cylindrobasidium torrendii.</title>
        <authorList>
            <person name="Floudas D."/>
            <person name="Held B.W."/>
            <person name="Riley R."/>
            <person name="Nagy L.G."/>
            <person name="Koehler G."/>
            <person name="Ransdell A.S."/>
            <person name="Younus H."/>
            <person name="Chow J."/>
            <person name="Chiniquy J."/>
            <person name="Lipzen A."/>
            <person name="Tritt A."/>
            <person name="Sun H."/>
            <person name="Haridas S."/>
            <person name="LaButti K."/>
            <person name="Ohm R.A."/>
            <person name="Kues U."/>
            <person name="Blanchette R.A."/>
            <person name="Grigoriev I.V."/>
            <person name="Minto R.E."/>
            <person name="Hibbett D.S."/>
        </authorList>
    </citation>
    <scope>NUCLEOTIDE SEQUENCE [LARGE SCALE GENOMIC DNA]</scope>
    <source>
        <strain evidence="2 3">FP15055 ss-10</strain>
    </source>
</reference>
<dbReference type="Gene3D" id="3.60.15.10">
    <property type="entry name" value="Ribonuclease Z/Hydroxyacylglutathione hydrolase-like"/>
    <property type="match status" value="1"/>
</dbReference>
<dbReference type="AlphaFoldDB" id="A0A0D7B4C5"/>
<dbReference type="PANTHER" id="PTHR15032:SF4">
    <property type="entry name" value="N-ACYL-PHOSPHATIDYLETHANOLAMINE-HYDROLYZING PHOSPHOLIPASE D"/>
    <property type="match status" value="1"/>
</dbReference>
<name>A0A0D7B4C5_9AGAR</name>
<dbReference type="GO" id="GO:0070290">
    <property type="term" value="F:N-acylphosphatidylethanolamine-specific phospholipase D activity"/>
    <property type="evidence" value="ECO:0007669"/>
    <property type="project" value="TreeGrafter"/>
</dbReference>
<dbReference type="InterPro" id="IPR001279">
    <property type="entry name" value="Metallo-B-lactamas"/>
</dbReference>
<keyword evidence="3" id="KW-1185">Reference proteome</keyword>